<comment type="catalytic activity">
    <reaction evidence="11">
        <text>a 4-hydroxy-3-(all-trans-polyprenyl)benzoate + 2 reduced [2Fe-2S]-[ferredoxin] + O2 + 2 H(+) = a 3,4-dihydroxy-5-(all-trans-polyprenyl)benzoate + 2 oxidized [2Fe-2S]-[ferredoxin] + H2O</text>
        <dbReference type="Rhea" id="RHEA:81195"/>
        <dbReference type="Rhea" id="RHEA-COMP:9514"/>
        <dbReference type="Rhea" id="RHEA-COMP:10000"/>
        <dbReference type="Rhea" id="RHEA-COMP:10001"/>
        <dbReference type="Rhea" id="RHEA-COMP:10930"/>
        <dbReference type="ChEBI" id="CHEBI:15377"/>
        <dbReference type="ChEBI" id="CHEBI:15378"/>
        <dbReference type="ChEBI" id="CHEBI:15379"/>
        <dbReference type="ChEBI" id="CHEBI:33737"/>
        <dbReference type="ChEBI" id="CHEBI:33738"/>
        <dbReference type="ChEBI" id="CHEBI:64694"/>
        <dbReference type="ChEBI" id="CHEBI:78396"/>
        <dbReference type="EC" id="1.14.15.45"/>
    </reaction>
</comment>
<keyword evidence="10 11" id="KW-0472">Membrane</keyword>
<dbReference type="HAMAP" id="MF_03193">
    <property type="entry name" value="COQ6_monooxygenase"/>
    <property type="match status" value="1"/>
</dbReference>
<evidence type="ECO:0000256" key="10">
    <source>
        <dbReference type="ARBA" id="ARBA00023136"/>
    </source>
</evidence>
<feature type="domain" description="FAD-binding" evidence="12">
    <location>
        <begin position="67"/>
        <end position="326"/>
    </location>
</feature>
<accession>A0A8H7Q0D6</accession>
<comment type="pathway">
    <text evidence="11">Cofactor biosynthesis; ubiquinone biosynthesis.</text>
</comment>
<dbReference type="GO" id="GO:0106364">
    <property type="term" value="F:4-hydroxy-3-all-trans-polyprenylbenzoate oxygenase activity"/>
    <property type="evidence" value="ECO:0007669"/>
    <property type="project" value="UniProtKB-EC"/>
</dbReference>
<evidence type="ECO:0000256" key="9">
    <source>
        <dbReference type="ARBA" id="ARBA00023128"/>
    </source>
</evidence>
<dbReference type="PRINTS" id="PR00420">
    <property type="entry name" value="RNGMNOXGNASE"/>
</dbReference>
<keyword evidence="6 11" id="KW-0274">FAD</keyword>
<dbReference type="PANTHER" id="PTHR43876:SF7">
    <property type="entry name" value="UBIQUINONE BIOSYNTHESIS MONOOXYGENASE COQ6, MITOCHONDRIAL"/>
    <property type="match status" value="1"/>
</dbReference>
<organism evidence="13 14">
    <name type="scientific">Mortierella isabellina</name>
    <name type="common">Filamentous fungus</name>
    <name type="synonym">Umbelopsis isabellina</name>
    <dbReference type="NCBI Taxonomy" id="91625"/>
    <lineage>
        <taxon>Eukaryota</taxon>
        <taxon>Fungi</taxon>
        <taxon>Fungi incertae sedis</taxon>
        <taxon>Mucoromycota</taxon>
        <taxon>Mucoromycotina</taxon>
        <taxon>Umbelopsidomycetes</taxon>
        <taxon>Umbelopsidales</taxon>
        <taxon>Umbelopsidaceae</taxon>
        <taxon>Umbelopsis</taxon>
    </lineage>
</organism>
<keyword evidence="7 11" id="KW-0560">Oxidoreductase</keyword>
<comment type="cofactor">
    <cofactor evidence="1 11">
        <name>FAD</name>
        <dbReference type="ChEBI" id="CHEBI:57692"/>
    </cofactor>
</comment>
<comment type="subunit">
    <text evidence="11">Component of a multi-subunit COQ enzyme complex, composed of at least COQ3, COQ4, COQ5, COQ6, COQ7 and COQ9.</text>
</comment>
<dbReference type="Pfam" id="PF01494">
    <property type="entry name" value="FAD_binding_3"/>
    <property type="match status" value="2"/>
</dbReference>
<evidence type="ECO:0000256" key="7">
    <source>
        <dbReference type="ARBA" id="ARBA00023002"/>
    </source>
</evidence>
<dbReference type="GO" id="GO:0071949">
    <property type="term" value="F:FAD binding"/>
    <property type="evidence" value="ECO:0007669"/>
    <property type="project" value="InterPro"/>
</dbReference>
<dbReference type="AlphaFoldDB" id="A0A8H7Q0D6"/>
<comment type="similarity">
    <text evidence="2 11">Belongs to the UbiH/COQ6 family.</text>
</comment>
<evidence type="ECO:0000256" key="11">
    <source>
        <dbReference type="HAMAP-Rule" id="MF_03193"/>
    </source>
</evidence>
<dbReference type="EMBL" id="JAEPQZ010000004">
    <property type="protein sequence ID" value="KAG2182416.1"/>
    <property type="molecule type" value="Genomic_DNA"/>
</dbReference>
<gene>
    <name evidence="11" type="primary">COQ6</name>
    <name evidence="13" type="ORF">INT43_007346</name>
</gene>
<dbReference type="UniPathway" id="UPA00232"/>
<dbReference type="Gene3D" id="3.50.50.60">
    <property type="entry name" value="FAD/NAD(P)-binding domain"/>
    <property type="match status" value="2"/>
</dbReference>
<evidence type="ECO:0000256" key="4">
    <source>
        <dbReference type="ARBA" id="ARBA00022688"/>
    </source>
</evidence>
<dbReference type="InterPro" id="IPR018168">
    <property type="entry name" value="Ubi_Hdrlase_CS"/>
</dbReference>
<dbReference type="InterPro" id="IPR010971">
    <property type="entry name" value="UbiH/COQ6"/>
</dbReference>
<dbReference type="InterPro" id="IPR051205">
    <property type="entry name" value="UbiH/COQ6_monooxygenase"/>
</dbReference>
<evidence type="ECO:0000256" key="6">
    <source>
        <dbReference type="ARBA" id="ARBA00022827"/>
    </source>
</evidence>
<dbReference type="InterPro" id="IPR036188">
    <property type="entry name" value="FAD/NAD-bd_sf"/>
</dbReference>
<comment type="subcellular location">
    <subcellularLocation>
        <location evidence="11">Mitochondrion inner membrane</location>
        <topology evidence="11">Peripheral membrane protein</topology>
        <orientation evidence="11">Matrix side</orientation>
    </subcellularLocation>
</comment>
<dbReference type="EC" id="1.14.15.46" evidence="11"/>
<keyword evidence="4 11" id="KW-0831">Ubiquinone biosynthesis</keyword>
<evidence type="ECO:0000256" key="8">
    <source>
        <dbReference type="ARBA" id="ARBA00023033"/>
    </source>
</evidence>
<dbReference type="FunFam" id="3.50.50.60:FF:000021">
    <property type="entry name" value="Ubiquinone biosynthesis monooxygenase COQ6"/>
    <property type="match status" value="1"/>
</dbReference>
<dbReference type="GO" id="GO:0016712">
    <property type="term" value="F:oxidoreductase activity, acting on paired donors, with incorporation or reduction of molecular oxygen, reduced flavin or flavoprotein as one donor, and incorporation of one atom of oxygen"/>
    <property type="evidence" value="ECO:0007669"/>
    <property type="project" value="UniProtKB-UniRule"/>
</dbReference>
<evidence type="ECO:0000313" key="14">
    <source>
        <dbReference type="Proteomes" id="UP000654370"/>
    </source>
</evidence>
<evidence type="ECO:0000256" key="5">
    <source>
        <dbReference type="ARBA" id="ARBA00022792"/>
    </source>
</evidence>
<keyword evidence="5 11" id="KW-0999">Mitochondrion inner membrane</keyword>
<comment type="caution">
    <text evidence="13">The sequence shown here is derived from an EMBL/GenBank/DDBJ whole genome shotgun (WGS) entry which is preliminary data.</text>
</comment>
<dbReference type="InterPro" id="IPR002938">
    <property type="entry name" value="FAD-bd"/>
</dbReference>
<feature type="domain" description="FAD-binding" evidence="12">
    <location>
        <begin position="377"/>
        <end position="464"/>
    </location>
</feature>
<dbReference type="EC" id="1.14.15.45" evidence="11"/>
<protein>
    <recommendedName>
        <fullName evidence="11">Ubiquinone biosynthesis monooxygenase COQ6, mitochondrial</fullName>
        <ecNumber evidence="11">1.14.15.45</ecNumber>
    </recommendedName>
    <alternativeName>
        <fullName evidence="11">2-methoxy-6-polyprenolphenol 4-hydroxylase</fullName>
        <ecNumber evidence="11">1.14.15.46</ecNumber>
    </alternativeName>
</protein>
<evidence type="ECO:0000256" key="2">
    <source>
        <dbReference type="ARBA" id="ARBA00005349"/>
    </source>
</evidence>
<comment type="catalytic activity">
    <reaction evidence="11">
        <text>a 2-methoxy-6-(all-trans-polyprenyl)phenol + 2 reduced [2Fe-2S]-[ferredoxin] + O2 + 2 H(+) = a 2-methoxy-6-(all-trans-polyprenyl)benzene-1,4-diol + 2 oxidized [2Fe-2S]-[ferredoxin] + H2O</text>
        <dbReference type="Rhea" id="RHEA:81183"/>
        <dbReference type="Rhea" id="RHEA-COMP:9551"/>
        <dbReference type="Rhea" id="RHEA-COMP:10000"/>
        <dbReference type="Rhea" id="RHEA-COMP:10001"/>
        <dbReference type="Rhea" id="RHEA-COMP:10858"/>
        <dbReference type="ChEBI" id="CHEBI:15377"/>
        <dbReference type="ChEBI" id="CHEBI:15378"/>
        <dbReference type="ChEBI" id="CHEBI:15379"/>
        <dbReference type="ChEBI" id="CHEBI:33737"/>
        <dbReference type="ChEBI" id="CHEBI:33738"/>
        <dbReference type="ChEBI" id="CHEBI:62731"/>
        <dbReference type="ChEBI" id="CHEBI:84166"/>
        <dbReference type="EC" id="1.14.15.46"/>
    </reaction>
</comment>
<dbReference type="GO" id="GO:0120538">
    <property type="term" value="F:2-methoxy-6-polyprenolphenol 4-hydroxylase activity"/>
    <property type="evidence" value="ECO:0007669"/>
    <property type="project" value="UniProtKB-EC"/>
</dbReference>
<dbReference type="Proteomes" id="UP000654370">
    <property type="component" value="Unassembled WGS sequence"/>
</dbReference>
<evidence type="ECO:0000256" key="1">
    <source>
        <dbReference type="ARBA" id="ARBA00001974"/>
    </source>
</evidence>
<dbReference type="NCBIfam" id="TIGR01988">
    <property type="entry name" value="Ubi-OHases"/>
    <property type="match status" value="1"/>
</dbReference>
<evidence type="ECO:0000259" key="12">
    <source>
        <dbReference type="Pfam" id="PF01494"/>
    </source>
</evidence>
<dbReference type="NCBIfam" id="TIGR01989">
    <property type="entry name" value="COQ6"/>
    <property type="match status" value="1"/>
</dbReference>
<dbReference type="OrthoDB" id="683240at2759"/>
<dbReference type="SUPFAM" id="SSF51905">
    <property type="entry name" value="FAD/NAD(P)-binding domain"/>
    <property type="match status" value="1"/>
</dbReference>
<dbReference type="InterPro" id="IPR000689">
    <property type="entry name" value="UbQ_mOase_COQ6"/>
</dbReference>
<keyword evidence="8 11" id="KW-0503">Monooxygenase</keyword>
<proteinExistence type="inferred from homology"/>
<evidence type="ECO:0000313" key="13">
    <source>
        <dbReference type="EMBL" id="KAG2182416.1"/>
    </source>
</evidence>
<keyword evidence="14" id="KW-1185">Reference proteome</keyword>
<keyword evidence="3 11" id="KW-0285">Flavoprotein</keyword>
<name>A0A8H7Q0D6_MORIS</name>
<keyword evidence="9 11" id="KW-0496">Mitochondrion</keyword>
<sequence length="538" mass="59255">MAARGIRTVLCMSLQRQLLKRATLESSRQLRQITRLHTGNITKQAHSVTASQTSAPIRTQNAVEDIYDVVIVGGGVAGTALACSLASKPDFQSKKIALIEAFDLAPVKDWVPSEEIYSNRVVSLTPASVDLLKDMGAWKHLHEDRIKGYHDMQVWDAVSDARVKFNTSMLDGGLHDQPIAWMIENVHLQNGILQSVKEHRLGGANIEILEKTKVEKILYEPIDVGQAQQMDLSDWPAISLSNGRTLKARLLVGADGANSPVRSFAGINSLGWDYDTHAVVATLEMDKSRSNDTAWQRFLPTGPIAILPLKDGTSSMVWSTKPHLAAAIKALPEEAFCDLVNAALRLSVADIKYLYKEMIENKESFSNIITEELEWRETAGQKSMTMTENSINEAALPPRITGVQKDSRAGFPLRLRNAERYIADRIALVGDAAHTIHPLAGQGLNQGLLDIQKLSEVLETGLRNGEDLGHIHLLSNYASNRYGRNVAMLSACDKIHRLFGTEFEPIVLARSFGFQAVNASESIKAEIMKYAMGLEKSA</sequence>
<evidence type="ECO:0000256" key="3">
    <source>
        <dbReference type="ARBA" id="ARBA00022630"/>
    </source>
</evidence>
<comment type="function">
    <text evidence="11">FAD-dependent monooxygenase required for two non-consecutive steps during ubiquinone biosynthesis. Required for the C5-ring hydroxylation during ubiquinone biosynthesis by catalyzing the hydroxylation of 4-hydroxy-3-(all-trans-polyprenyl)benzoic acid to 3,4-dihydroxy-5-(all-trans-polyprenyl)benzoic acid. Also acts downstream of coq4, for the C1-hydroxylation during ubiquinone biosynthesis by catalyzing the hydroxylation of 2-methoxy-6-(all-trans-polyprenyl)phenol to 2-methoxy-6-(all-trans-polyprenyl)benzene-1,4-diol. The electrons required for the hydroxylation reaction are funneled indirectly to coq6 from NADPH via a ferredoxin/ferredoxin reductase system.</text>
</comment>
<dbReference type="PANTHER" id="PTHR43876">
    <property type="entry name" value="UBIQUINONE BIOSYNTHESIS MONOOXYGENASE COQ6, MITOCHONDRIAL"/>
    <property type="match status" value="1"/>
</dbReference>
<reference evidence="13" key="1">
    <citation type="submission" date="2020-12" db="EMBL/GenBank/DDBJ databases">
        <title>Metabolic potential, ecology and presence of endohyphal bacteria is reflected in genomic diversity of Mucoromycotina.</title>
        <authorList>
            <person name="Muszewska A."/>
            <person name="Okrasinska A."/>
            <person name="Steczkiewicz K."/>
            <person name="Drgas O."/>
            <person name="Orlowska M."/>
            <person name="Perlinska-Lenart U."/>
            <person name="Aleksandrzak-Piekarczyk T."/>
            <person name="Szatraj K."/>
            <person name="Zielenkiewicz U."/>
            <person name="Pilsyk S."/>
            <person name="Malc E."/>
            <person name="Mieczkowski P."/>
            <person name="Kruszewska J.S."/>
            <person name="Biernat P."/>
            <person name="Pawlowska J."/>
        </authorList>
    </citation>
    <scope>NUCLEOTIDE SEQUENCE</scope>
    <source>
        <strain evidence="13">WA0000067209</strain>
    </source>
</reference>
<dbReference type="PROSITE" id="PS01304">
    <property type="entry name" value="UBIH"/>
    <property type="match status" value="1"/>
</dbReference>
<dbReference type="GO" id="GO:0031314">
    <property type="term" value="C:extrinsic component of mitochondrial inner membrane"/>
    <property type="evidence" value="ECO:0007669"/>
    <property type="project" value="UniProtKB-UniRule"/>
</dbReference>